<feature type="compositionally biased region" description="Basic and acidic residues" evidence="1">
    <location>
        <begin position="162"/>
        <end position="171"/>
    </location>
</feature>
<feature type="region of interest" description="Disordered" evidence="1">
    <location>
        <begin position="235"/>
        <end position="268"/>
    </location>
</feature>
<accession>A0A1D1YAE6</accession>
<dbReference type="EMBL" id="GDJX01016327">
    <property type="protein sequence ID" value="JAT51609.1"/>
    <property type="molecule type" value="Transcribed_RNA"/>
</dbReference>
<feature type="region of interest" description="Disordered" evidence="1">
    <location>
        <begin position="442"/>
        <end position="499"/>
    </location>
</feature>
<feature type="region of interest" description="Disordered" evidence="1">
    <location>
        <begin position="895"/>
        <end position="916"/>
    </location>
</feature>
<feature type="compositionally biased region" description="Basic and acidic residues" evidence="1">
    <location>
        <begin position="453"/>
        <end position="462"/>
    </location>
</feature>
<evidence type="ECO:0000313" key="2">
    <source>
        <dbReference type="EMBL" id="JAT51609.1"/>
    </source>
</evidence>
<protein>
    <submittedName>
        <fullName evidence="2">Uncharacterized protein</fullName>
    </submittedName>
</protein>
<name>A0A1D1YAE6_9ARAE</name>
<feature type="region of interest" description="Disordered" evidence="1">
    <location>
        <begin position="820"/>
        <end position="874"/>
    </location>
</feature>
<evidence type="ECO:0000256" key="1">
    <source>
        <dbReference type="SAM" id="MobiDB-lite"/>
    </source>
</evidence>
<gene>
    <name evidence="2" type="ORF">g.55299</name>
</gene>
<feature type="region of interest" description="Disordered" evidence="1">
    <location>
        <begin position="1013"/>
        <end position="1032"/>
    </location>
</feature>
<organism evidence="2">
    <name type="scientific">Anthurium amnicola</name>
    <dbReference type="NCBI Taxonomy" id="1678845"/>
    <lineage>
        <taxon>Eukaryota</taxon>
        <taxon>Viridiplantae</taxon>
        <taxon>Streptophyta</taxon>
        <taxon>Embryophyta</taxon>
        <taxon>Tracheophyta</taxon>
        <taxon>Spermatophyta</taxon>
        <taxon>Magnoliopsida</taxon>
        <taxon>Liliopsida</taxon>
        <taxon>Araceae</taxon>
        <taxon>Pothoideae</taxon>
        <taxon>Potheae</taxon>
        <taxon>Anthurium</taxon>
    </lineage>
</organism>
<feature type="compositionally biased region" description="Basic and acidic residues" evidence="1">
    <location>
        <begin position="900"/>
        <end position="913"/>
    </location>
</feature>
<feature type="region of interest" description="Disordered" evidence="1">
    <location>
        <begin position="328"/>
        <end position="361"/>
    </location>
</feature>
<feature type="compositionally biased region" description="Polar residues" evidence="1">
    <location>
        <begin position="237"/>
        <end position="268"/>
    </location>
</feature>
<proteinExistence type="predicted"/>
<sequence>MHKFAKKETTSQISNMRRQSPAEDILHQYFISSYFRTSLGFPQLRKKFRRQEKPKSFSSPTPLTYAASDAKAASRNLSLINAETDGNNAQNVFLTNAFSPSISLDNIQENKEEPPNNVKGFYFIRRSETNNLALQTPNTNCRNNAYHISEVMYYNRSMREDANDLRKKDSKSFGADSHSKRSQPPGPVPTIVVQRASLTESLHSLSSYNLPTPNTARNGENHGVIENKVMNADDVQNLPSEGSKVQHSTTDSSHANQEGESSTASNVIPNASVMDFPYLAYPILDNGRQTLDKSSSTDNLMHDQAAPNIDEAKYTFLSSLFNDTGSNDLAVTKPSSNSNTTQPANTHLDNQLVNKSSNGPYDTQYYLHTGDSVTQRDLSEESSEIFSLEDIATKNAAFDNDDYDNYNDSEAPTSAAPIIQYQLTTYSVTSVSRNDIVTDKNANNANVNANETKGGDISRDNDSNNAYPGSSPSNTQLGEQTEQSGETPTKPPPPPMSLTDILIATGQIDVANQALAVRRANAFPEPESPKSPTRKFGFNKFRKTPKISGPVLVSSTSNIKTVPIVHLNPNETPKIFNKLQIDAAGITKSIKKFKVFAQDEPKRTMNISEPEVLMTPSLCKYFSEETLRQRFHIDTTQSIHGVEPASENSQEQFVKSFATATATEHGKHGLHDKQLPDLPQVYNDAIPQSTNPVEPLCNINAIKRHTEGVKRFASVSKKETVWNLNSSENTNLIEDEQSITGRNYALRTPPTTPVSPSFTIANEATFGRAFTERDGTHRRKPESTVAAKIFSALNNFTDRNATAKYESDFSDKADCHVKDKREHGANASKDGKRRRRSFVKNTIIVTQRPDDTQASSGTTKPGSSDGNANDNNRATIGAQGRKWLLAQCVTRNAPTEENVNNDHDPNSLDDHQLGSRPDSFYAESFYELYQYSEERDSAGISSASLQDQDKNKGQYDETNDIWRVVNGLRLSSHVSQDNRNVYQKDAAGVESDAYYMAKKDEDATSFYRNDPSGSYRTTFTPPPLRPVVKPHSPASNTMSSDYFLPKLGTIYGSAAARI</sequence>
<dbReference type="AlphaFoldDB" id="A0A1D1YAE6"/>
<feature type="region of interest" description="Disordered" evidence="1">
    <location>
        <begin position="162"/>
        <end position="189"/>
    </location>
</feature>
<feature type="compositionally biased region" description="Polar residues" evidence="1">
    <location>
        <begin position="463"/>
        <end position="486"/>
    </location>
</feature>
<feature type="compositionally biased region" description="Polar residues" evidence="1">
    <location>
        <begin position="852"/>
        <end position="874"/>
    </location>
</feature>
<reference evidence="2" key="1">
    <citation type="submission" date="2015-07" db="EMBL/GenBank/DDBJ databases">
        <title>Transcriptome Assembly of Anthurium amnicola.</title>
        <authorList>
            <person name="Suzuki J."/>
        </authorList>
    </citation>
    <scope>NUCLEOTIDE SEQUENCE</scope>
</reference>